<dbReference type="Proteomes" id="UP000054729">
    <property type="component" value="Unassembled WGS sequence"/>
</dbReference>
<organism evidence="1">
    <name type="scientific">Legionella waltersii</name>
    <dbReference type="NCBI Taxonomy" id="66969"/>
    <lineage>
        <taxon>Bacteria</taxon>
        <taxon>Pseudomonadati</taxon>
        <taxon>Pseudomonadota</taxon>
        <taxon>Gammaproteobacteria</taxon>
        <taxon>Legionellales</taxon>
        <taxon>Legionellaceae</taxon>
        <taxon>Legionella</taxon>
    </lineage>
</organism>
<keyword evidence="3" id="KW-1185">Reference proteome</keyword>
<dbReference type="InterPro" id="IPR043089">
    <property type="entry name" value="Dot_Icm_IcmQ_C"/>
</dbReference>
<dbReference type="STRING" id="66969.Lwal_2478"/>
<name>Q49JA5_9GAMM</name>
<dbReference type="EMBL" id="LNZB01000056">
    <property type="protein sequence ID" value="KTD75540.1"/>
    <property type="molecule type" value="Genomic_DNA"/>
</dbReference>
<proteinExistence type="predicted"/>
<dbReference type="EMBL" id="AY860648">
    <property type="protein sequence ID" value="AAX56171.1"/>
    <property type="molecule type" value="Genomic_DNA"/>
</dbReference>
<dbReference type="RefSeq" id="WP_058481110.1">
    <property type="nucleotide sequence ID" value="NZ_CAAAIQ010000002.1"/>
</dbReference>
<dbReference type="PATRIC" id="fig|66969.6.peg.2685"/>
<dbReference type="OrthoDB" id="5645338at2"/>
<reference evidence="1" key="1">
    <citation type="journal article" date="2005" name="Proc. Natl. Acad. Sci. U.S.A.">
        <title>Coevolution between nonhomologous but functionally similar proteins and their conserved partners in the Legionella pathogenesis system.</title>
        <authorList>
            <person name="Feldman M."/>
            <person name="Zusman T."/>
            <person name="Hagag S."/>
            <person name="Segal G."/>
        </authorList>
    </citation>
    <scope>NUCLEOTIDE SEQUENCE</scope>
</reference>
<sequence>MNDDLSDEKAEAILKALNDAIEKGPWEKSNFLKVIGKNLVEVRDRFVSRIGSINQAKLQGDSNLANRVALRAGQQEIFISLYSSDGSNIQSWERIVANLPNQIISRPIYPDEEGVKDIIKTKDNKLNEAYVAIYINQLDILALHPDKAPADKLGKPLLSLKDKSINLENISRFVHVSGVYRYAGGRLIKT</sequence>
<accession>Q49JA5</accession>
<protein>
    <submittedName>
        <fullName evidence="1 2">IcmQ</fullName>
    </submittedName>
</protein>
<dbReference type="Gene3D" id="1.20.5.420">
    <property type="entry name" value="Immunoglobulin FC, subunit C"/>
    <property type="match status" value="1"/>
</dbReference>
<evidence type="ECO:0000313" key="2">
    <source>
        <dbReference type="EMBL" id="KTD75540.1"/>
    </source>
</evidence>
<dbReference type="Gene3D" id="3.20.170.50">
    <property type="entry name" value="Dot/Icm secretion system IcmQ, C-terminal domain"/>
    <property type="match status" value="1"/>
</dbReference>
<dbReference type="Pfam" id="PF09475">
    <property type="entry name" value="Dot_icm_IcmQ"/>
    <property type="match status" value="1"/>
</dbReference>
<gene>
    <name evidence="1" type="primary">icmQ</name>
    <name evidence="2" type="ORF">Lwal_2478</name>
</gene>
<reference evidence="2 3" key="2">
    <citation type="submission" date="2015-11" db="EMBL/GenBank/DDBJ databases">
        <title>Genomic analysis of 38 Legionella species identifies large and diverse effector repertoires.</title>
        <authorList>
            <person name="Burstein D."/>
            <person name="Amaro F."/>
            <person name="Zusman T."/>
            <person name="Lifshitz Z."/>
            <person name="Cohen O."/>
            <person name="Gilbert J.A."/>
            <person name="Pupko T."/>
            <person name="Shuman H.A."/>
            <person name="Segal G."/>
        </authorList>
    </citation>
    <scope>NUCLEOTIDE SEQUENCE [LARGE SCALE GENOMIC DNA]</scope>
    <source>
        <strain evidence="2 3">ATCC 51914</strain>
    </source>
</reference>
<evidence type="ECO:0000313" key="3">
    <source>
        <dbReference type="Proteomes" id="UP000054729"/>
    </source>
</evidence>
<evidence type="ECO:0000313" key="1">
    <source>
        <dbReference type="EMBL" id="AAX56171.1"/>
    </source>
</evidence>
<dbReference type="NCBIfam" id="TIGR02527">
    <property type="entry name" value="dot_icm_IcmQ"/>
    <property type="match status" value="1"/>
</dbReference>
<dbReference type="AlphaFoldDB" id="Q49JA5"/>
<dbReference type="InterPro" id="IPR013365">
    <property type="entry name" value="Dot_Icm_IcmQ"/>
</dbReference>